<name>A0A2P6RVI4_ROSCH</name>
<evidence type="ECO:0000259" key="3">
    <source>
        <dbReference type="Pfam" id="PF05617"/>
    </source>
</evidence>
<dbReference type="InterPro" id="IPR008502">
    <property type="entry name" value="Prolamin-like"/>
</dbReference>
<evidence type="ECO:0000313" key="5">
    <source>
        <dbReference type="Proteomes" id="UP000238479"/>
    </source>
</evidence>
<protein>
    <submittedName>
        <fullName evidence="4">Putative Prolamin-like domain-containing protein</fullName>
    </submittedName>
</protein>
<evidence type="ECO:0000313" key="4">
    <source>
        <dbReference type="EMBL" id="PRQ50434.1"/>
    </source>
</evidence>
<dbReference type="AlphaFoldDB" id="A0A2P6RVI4"/>
<gene>
    <name evidence="4" type="ORF">RchiOBHm_Chr2g0133141</name>
</gene>
<keyword evidence="1 2" id="KW-0732">Signal</keyword>
<dbReference type="EMBL" id="PDCK01000040">
    <property type="protein sequence ID" value="PRQ50434.1"/>
    <property type="molecule type" value="Genomic_DNA"/>
</dbReference>
<dbReference type="PANTHER" id="PTHR31207:SF35">
    <property type="entry name" value="PROLAMIN-LIKE DOMAIN-CONTAINING PROTEIN"/>
    <property type="match status" value="1"/>
</dbReference>
<dbReference type="OrthoDB" id="1368054at2759"/>
<dbReference type="PANTHER" id="PTHR31207">
    <property type="entry name" value="ECA1 GAMETOGENESIS FAMILY PROTEIN (DUF784)-RELATED-RELATED"/>
    <property type="match status" value="1"/>
</dbReference>
<proteinExistence type="predicted"/>
<dbReference type="OMA" id="CANKITA"/>
<feature type="chain" id="PRO_5015198829" evidence="2">
    <location>
        <begin position="25"/>
        <end position="160"/>
    </location>
</feature>
<organism evidence="4 5">
    <name type="scientific">Rosa chinensis</name>
    <name type="common">China rose</name>
    <dbReference type="NCBI Taxonomy" id="74649"/>
    <lineage>
        <taxon>Eukaryota</taxon>
        <taxon>Viridiplantae</taxon>
        <taxon>Streptophyta</taxon>
        <taxon>Embryophyta</taxon>
        <taxon>Tracheophyta</taxon>
        <taxon>Spermatophyta</taxon>
        <taxon>Magnoliopsida</taxon>
        <taxon>eudicotyledons</taxon>
        <taxon>Gunneridae</taxon>
        <taxon>Pentapetalae</taxon>
        <taxon>rosids</taxon>
        <taxon>fabids</taxon>
        <taxon>Rosales</taxon>
        <taxon>Rosaceae</taxon>
        <taxon>Rosoideae</taxon>
        <taxon>Rosoideae incertae sedis</taxon>
        <taxon>Rosa</taxon>
    </lineage>
</organism>
<reference evidence="4 5" key="1">
    <citation type="journal article" date="2018" name="Nat. Genet.">
        <title>The Rosa genome provides new insights in the design of modern roses.</title>
        <authorList>
            <person name="Bendahmane M."/>
        </authorList>
    </citation>
    <scope>NUCLEOTIDE SEQUENCE [LARGE SCALE GENOMIC DNA]</scope>
    <source>
        <strain evidence="5">cv. Old Blush</strain>
    </source>
</reference>
<sequence length="160" mass="17587">MARVDQNVFVKVSLVALFMSFAAAQDFVAYEVYNDATSPISVEVEVIDAYPPISPEDQDALPPEPSPGAYKKLKNCANKITADYAEEIYEGIFEGEPLTTDCCKALVHLGYDCHIQLVKFLLSSPELKEKASEVLPRSVQLWKACALVVDVDQSIAPSPF</sequence>
<dbReference type="Proteomes" id="UP000238479">
    <property type="component" value="Chromosome 2"/>
</dbReference>
<evidence type="ECO:0000256" key="2">
    <source>
        <dbReference type="SAM" id="SignalP"/>
    </source>
</evidence>
<dbReference type="InterPro" id="IPR040220">
    <property type="entry name" value="DD11"/>
</dbReference>
<dbReference type="Gramene" id="PRQ50434">
    <property type="protein sequence ID" value="PRQ50434"/>
    <property type="gene ID" value="RchiOBHm_Chr2g0133141"/>
</dbReference>
<feature type="signal peptide" evidence="2">
    <location>
        <begin position="1"/>
        <end position="24"/>
    </location>
</feature>
<dbReference type="Pfam" id="PF05617">
    <property type="entry name" value="Prolamin_like"/>
    <property type="match status" value="1"/>
</dbReference>
<feature type="domain" description="Prolamin-like" evidence="3">
    <location>
        <begin position="75"/>
        <end position="145"/>
    </location>
</feature>
<accession>A0A2P6RVI4</accession>
<comment type="caution">
    <text evidence="4">The sequence shown here is derived from an EMBL/GenBank/DDBJ whole genome shotgun (WGS) entry which is preliminary data.</text>
</comment>
<keyword evidence="5" id="KW-1185">Reference proteome</keyword>
<evidence type="ECO:0000256" key="1">
    <source>
        <dbReference type="ARBA" id="ARBA00022729"/>
    </source>
</evidence>